<evidence type="ECO:0000313" key="3">
    <source>
        <dbReference type="EMBL" id="ALB29484.1"/>
    </source>
</evidence>
<dbReference type="EMBL" id="CP012559">
    <property type="protein sequence ID" value="ALB29484.1"/>
    <property type="molecule type" value="Genomic_DNA"/>
</dbReference>
<feature type="transmembrane region" description="Helical" evidence="1">
    <location>
        <begin position="46"/>
        <end position="74"/>
    </location>
</feature>
<dbReference type="STRING" id="1074467.JP39_09020"/>
<sequence>MDKVKRLPKGIKTIWRIHALIEFIIFALIMIGIGFIRLALSSTAKGYFDLIMIIILILGMIIFIGSLFLVNYLWAFWTYYIDERQVQLHSGYFFRKQVIIPIARVQNVTLKQGPILRWKDLQKVIIVTASGRSEIDGIKSEQADQLKETIMKLAQEAKNDI</sequence>
<reference evidence="3 4" key="1">
    <citation type="submission" date="2015-08" db="EMBL/GenBank/DDBJ databases">
        <title>Genomic sequence of Lactobacillus heilongjiangensis DSM 28069, isolated from Chinese traditional pickle.</title>
        <authorList>
            <person name="Jiang X."/>
            <person name="Zheng B."/>
            <person name="Cheng H."/>
        </authorList>
    </citation>
    <scope>NUCLEOTIDE SEQUENCE [LARGE SCALE GENOMIC DNA]</scope>
    <source>
        <strain evidence="3 4">DSM 28069</strain>
    </source>
</reference>
<dbReference type="InterPro" id="IPR005182">
    <property type="entry name" value="YdbS-like_PH"/>
</dbReference>
<dbReference type="Proteomes" id="UP000061546">
    <property type="component" value="Chromosome"/>
</dbReference>
<keyword evidence="1" id="KW-0812">Transmembrane</keyword>
<keyword evidence="1" id="KW-1133">Transmembrane helix</keyword>
<organism evidence="3 4">
    <name type="scientific">Companilactobacillus heilongjiangensis</name>
    <dbReference type="NCBI Taxonomy" id="1074467"/>
    <lineage>
        <taxon>Bacteria</taxon>
        <taxon>Bacillati</taxon>
        <taxon>Bacillota</taxon>
        <taxon>Bacilli</taxon>
        <taxon>Lactobacillales</taxon>
        <taxon>Lactobacillaceae</taxon>
        <taxon>Companilactobacillus</taxon>
    </lineage>
</organism>
<dbReference type="KEGG" id="lhi:JP39_09020"/>
<evidence type="ECO:0000259" key="2">
    <source>
        <dbReference type="Pfam" id="PF03703"/>
    </source>
</evidence>
<feature type="transmembrane region" description="Helical" evidence="1">
    <location>
        <begin position="20"/>
        <end position="40"/>
    </location>
</feature>
<dbReference type="OrthoDB" id="1750577at2"/>
<proteinExistence type="predicted"/>
<name>A0A0K2LDV5_9LACO</name>
<evidence type="ECO:0000256" key="1">
    <source>
        <dbReference type="SAM" id="Phobius"/>
    </source>
</evidence>
<accession>A0A0K2LDV5</accession>
<dbReference type="Pfam" id="PF03703">
    <property type="entry name" value="bPH_2"/>
    <property type="match status" value="1"/>
</dbReference>
<dbReference type="AlphaFoldDB" id="A0A0K2LDV5"/>
<dbReference type="PANTHER" id="PTHR34473">
    <property type="entry name" value="UPF0699 TRANSMEMBRANE PROTEIN YDBS"/>
    <property type="match status" value="1"/>
</dbReference>
<dbReference type="RefSeq" id="WP_041500649.1">
    <property type="nucleotide sequence ID" value="NZ_BJDV01000010.1"/>
</dbReference>
<protein>
    <recommendedName>
        <fullName evidence="2">YdbS-like PH domain-containing protein</fullName>
    </recommendedName>
</protein>
<dbReference type="PANTHER" id="PTHR34473:SF2">
    <property type="entry name" value="UPF0699 TRANSMEMBRANE PROTEIN YDBT"/>
    <property type="match status" value="1"/>
</dbReference>
<feature type="domain" description="YdbS-like PH" evidence="2">
    <location>
        <begin position="74"/>
        <end position="150"/>
    </location>
</feature>
<gene>
    <name evidence="3" type="ORF">JP39_09020</name>
</gene>
<keyword evidence="1" id="KW-0472">Membrane</keyword>
<evidence type="ECO:0000313" key="4">
    <source>
        <dbReference type="Proteomes" id="UP000061546"/>
    </source>
</evidence>
<keyword evidence="4" id="KW-1185">Reference proteome</keyword>